<keyword evidence="2" id="KW-1185">Reference proteome</keyword>
<comment type="caution">
    <text evidence="1">The sequence shown here is derived from an EMBL/GenBank/DDBJ whole genome shotgun (WGS) entry which is preliminary data.</text>
</comment>
<evidence type="ECO:0000313" key="1">
    <source>
        <dbReference type="EMBL" id="CAG8791851.1"/>
    </source>
</evidence>
<accession>A0A9N9JSA1</accession>
<dbReference type="EMBL" id="CAJVPY010027936">
    <property type="protein sequence ID" value="CAG8791851.1"/>
    <property type="molecule type" value="Genomic_DNA"/>
</dbReference>
<proteinExistence type="predicted"/>
<gene>
    <name evidence="1" type="ORF">DERYTH_LOCUS21582</name>
</gene>
<feature type="non-terminal residue" evidence="1">
    <location>
        <position position="1"/>
    </location>
</feature>
<dbReference type="AlphaFoldDB" id="A0A9N9JSA1"/>
<reference evidence="1" key="1">
    <citation type="submission" date="2021-06" db="EMBL/GenBank/DDBJ databases">
        <authorList>
            <person name="Kallberg Y."/>
            <person name="Tangrot J."/>
            <person name="Rosling A."/>
        </authorList>
    </citation>
    <scope>NUCLEOTIDE SEQUENCE</scope>
    <source>
        <strain evidence="1">MA453B</strain>
    </source>
</reference>
<dbReference type="Proteomes" id="UP000789405">
    <property type="component" value="Unassembled WGS sequence"/>
</dbReference>
<protein>
    <submittedName>
        <fullName evidence="1">27788_t:CDS:1</fullName>
    </submittedName>
</protein>
<name>A0A9N9JSA1_9GLOM</name>
<sequence length="90" mass="10176">YLHTNDPLFVVVTSSDSRVDVGYIASVSSKNVISLSSGSYDGDDGVEFKRAQALIYVLNFSSFTLTSDNTFKLRLRNFLHTKFDYVMTRH</sequence>
<feature type="non-terminal residue" evidence="1">
    <location>
        <position position="90"/>
    </location>
</feature>
<evidence type="ECO:0000313" key="2">
    <source>
        <dbReference type="Proteomes" id="UP000789405"/>
    </source>
</evidence>
<organism evidence="1 2">
    <name type="scientific">Dentiscutata erythropus</name>
    <dbReference type="NCBI Taxonomy" id="1348616"/>
    <lineage>
        <taxon>Eukaryota</taxon>
        <taxon>Fungi</taxon>
        <taxon>Fungi incertae sedis</taxon>
        <taxon>Mucoromycota</taxon>
        <taxon>Glomeromycotina</taxon>
        <taxon>Glomeromycetes</taxon>
        <taxon>Diversisporales</taxon>
        <taxon>Gigasporaceae</taxon>
        <taxon>Dentiscutata</taxon>
    </lineage>
</organism>